<dbReference type="EMBL" id="JAGYPE010000009">
    <property type="protein sequence ID" value="MBS4187965.1"/>
    <property type="molecule type" value="Genomic_DNA"/>
</dbReference>
<evidence type="ECO:0000313" key="9">
    <source>
        <dbReference type="EMBL" id="MCH6269488.1"/>
    </source>
</evidence>
<keyword evidence="3" id="KW-0560">Oxidoreductase</keyword>
<dbReference type="Gene3D" id="1.10.8.610">
    <property type="entry name" value="SirC, precorrin-2 dehydrogenase, C-terminal helical domain-like"/>
    <property type="match status" value="1"/>
</dbReference>
<dbReference type="PANTHER" id="PTHR35330">
    <property type="entry name" value="SIROHEME BIOSYNTHESIS PROTEIN MET8"/>
    <property type="match status" value="1"/>
</dbReference>
<evidence type="ECO:0000256" key="3">
    <source>
        <dbReference type="ARBA" id="ARBA00023002"/>
    </source>
</evidence>
<organism evidence="8">
    <name type="scientific">Neobacillus citreus</name>
    <dbReference type="NCBI Taxonomy" id="2833578"/>
    <lineage>
        <taxon>Bacteria</taxon>
        <taxon>Bacillati</taxon>
        <taxon>Bacillota</taxon>
        <taxon>Bacilli</taxon>
        <taxon>Bacillales</taxon>
        <taxon>Bacillaceae</taxon>
        <taxon>Neobacillus</taxon>
    </lineage>
</organism>
<comment type="catalytic activity">
    <reaction evidence="6">
        <text>precorrin-2 + NAD(+) = sirohydrochlorin + NADH + 2 H(+)</text>
        <dbReference type="Rhea" id="RHEA:15613"/>
        <dbReference type="ChEBI" id="CHEBI:15378"/>
        <dbReference type="ChEBI" id="CHEBI:57540"/>
        <dbReference type="ChEBI" id="CHEBI:57945"/>
        <dbReference type="ChEBI" id="CHEBI:58351"/>
        <dbReference type="ChEBI" id="CHEBI:58827"/>
        <dbReference type="EC" id="1.3.1.76"/>
    </reaction>
</comment>
<keyword evidence="10" id="KW-1185">Reference proteome</keyword>
<accession>A0A942T7K5</accession>
<comment type="caution">
    <text evidence="8">The sequence shown here is derived from an EMBL/GenBank/DDBJ whole genome shotgun (WGS) entry which is preliminary data.</text>
</comment>
<sequence length="205" mass="23089">MNGYYPIMLKLEGKKVIVAGGGTVAERKVKGLLETGAAITVISPESTSVIQHLAHEGKIAWKQKLFAKSDIQEAFLIIAATNDPHTNNLVKEEAAEHQLVSIADNPEESDFHLPSHLKRGRLSIAVSTGGASPILAKQIRKQLEQQFDSRYEDYLEFLFSKRQWILKNVEDADLKRKLLTAIVSPEFLNNGDWDVMFQRLYEQMI</sequence>
<reference evidence="8" key="1">
    <citation type="submission" date="2021-05" db="EMBL/GenBank/DDBJ databases">
        <title>Novel Bacillus species.</title>
        <authorList>
            <person name="Liu G."/>
        </authorList>
    </citation>
    <scope>NUCLEOTIDE SEQUENCE</scope>
    <source>
        <strain evidence="8 10">FJAT-50051</strain>
    </source>
</reference>
<keyword evidence="4" id="KW-0520">NAD</keyword>
<dbReference type="InterPro" id="IPR006367">
    <property type="entry name" value="Sirohaem_synthase_N"/>
</dbReference>
<dbReference type="EMBL" id="JAGYPE020000106">
    <property type="protein sequence ID" value="MCH6269488.1"/>
    <property type="molecule type" value="Genomic_DNA"/>
</dbReference>
<evidence type="ECO:0000256" key="5">
    <source>
        <dbReference type="ARBA" id="ARBA00023244"/>
    </source>
</evidence>
<keyword evidence="5" id="KW-0627">Porphyrin biosynthesis</keyword>
<dbReference type="Pfam" id="PF14824">
    <property type="entry name" value="Sirohm_synth_M"/>
    <property type="match status" value="1"/>
</dbReference>
<evidence type="ECO:0000256" key="2">
    <source>
        <dbReference type="ARBA" id="ARBA00012400"/>
    </source>
</evidence>
<dbReference type="SUPFAM" id="SSF51735">
    <property type="entry name" value="NAD(P)-binding Rossmann-fold domains"/>
    <property type="match status" value="1"/>
</dbReference>
<feature type="domain" description="Siroheme synthase central" evidence="7">
    <location>
        <begin position="119"/>
        <end position="146"/>
    </location>
</feature>
<dbReference type="PANTHER" id="PTHR35330:SF1">
    <property type="entry name" value="SIROHEME BIOSYNTHESIS PROTEIN MET8"/>
    <property type="match status" value="1"/>
</dbReference>
<dbReference type="InterPro" id="IPR036291">
    <property type="entry name" value="NAD(P)-bd_dom_sf"/>
</dbReference>
<dbReference type="NCBIfam" id="TIGR01470">
    <property type="entry name" value="cysG_Nterm"/>
    <property type="match status" value="1"/>
</dbReference>
<dbReference type="Proteomes" id="UP000677265">
    <property type="component" value="Unassembled WGS sequence"/>
</dbReference>
<dbReference type="InterPro" id="IPR028281">
    <property type="entry name" value="Sirohaem_synthase_central"/>
</dbReference>
<comment type="pathway">
    <text evidence="1">Porphyrin-containing compound metabolism; siroheme biosynthesis; sirohydrochlorin from precorrin-2: step 1/1.</text>
</comment>
<dbReference type="NCBIfam" id="NF005222">
    <property type="entry name" value="PRK06718.1"/>
    <property type="match status" value="1"/>
</dbReference>
<dbReference type="Pfam" id="PF13241">
    <property type="entry name" value="NAD_binding_7"/>
    <property type="match status" value="1"/>
</dbReference>
<evidence type="ECO:0000256" key="1">
    <source>
        <dbReference type="ARBA" id="ARBA00005010"/>
    </source>
</evidence>
<dbReference type="GO" id="GO:0019354">
    <property type="term" value="P:siroheme biosynthetic process"/>
    <property type="evidence" value="ECO:0007669"/>
    <property type="project" value="InterPro"/>
</dbReference>
<dbReference type="GO" id="GO:0004325">
    <property type="term" value="F:ferrochelatase activity"/>
    <property type="evidence" value="ECO:0007669"/>
    <property type="project" value="InterPro"/>
</dbReference>
<protein>
    <recommendedName>
        <fullName evidence="2">precorrin-2 dehydrogenase</fullName>
        <ecNumber evidence="2">1.3.1.76</ecNumber>
    </recommendedName>
</protein>
<dbReference type="GO" id="GO:0043115">
    <property type="term" value="F:precorrin-2 dehydrogenase activity"/>
    <property type="evidence" value="ECO:0007669"/>
    <property type="project" value="UniProtKB-EC"/>
</dbReference>
<dbReference type="InterPro" id="IPR042518">
    <property type="entry name" value="SirC_C"/>
</dbReference>
<dbReference type="Gene3D" id="3.40.50.720">
    <property type="entry name" value="NAD(P)-binding Rossmann-like Domain"/>
    <property type="match status" value="1"/>
</dbReference>
<evidence type="ECO:0000259" key="7">
    <source>
        <dbReference type="Pfam" id="PF14824"/>
    </source>
</evidence>
<evidence type="ECO:0000313" key="10">
    <source>
        <dbReference type="Proteomes" id="UP000677265"/>
    </source>
</evidence>
<dbReference type="EC" id="1.3.1.76" evidence="2"/>
<dbReference type="RefSeq" id="WP_213147769.1">
    <property type="nucleotide sequence ID" value="NZ_JAGYPE020000106.1"/>
</dbReference>
<evidence type="ECO:0000256" key="4">
    <source>
        <dbReference type="ARBA" id="ARBA00023027"/>
    </source>
</evidence>
<evidence type="ECO:0000313" key="8">
    <source>
        <dbReference type="EMBL" id="MBS4187965.1"/>
    </source>
</evidence>
<dbReference type="AlphaFoldDB" id="A0A942T7K5"/>
<dbReference type="SUPFAM" id="SSF75615">
    <property type="entry name" value="Siroheme synthase middle domains-like"/>
    <property type="match status" value="1"/>
</dbReference>
<evidence type="ECO:0000256" key="6">
    <source>
        <dbReference type="ARBA" id="ARBA00047561"/>
    </source>
</evidence>
<name>A0A942T7K5_9BACI</name>
<gene>
    <name evidence="9" type="ORF">KHB02_028560</name>
    <name evidence="8" type="ORF">KHB02_42040</name>
</gene>
<proteinExistence type="predicted"/>
<dbReference type="InterPro" id="IPR028161">
    <property type="entry name" value="Met8-like"/>
</dbReference>